<feature type="transmembrane region" description="Helical" evidence="9">
    <location>
        <begin position="87"/>
        <end position="110"/>
    </location>
</feature>
<dbReference type="AlphaFoldDB" id="A0A126V196"/>
<comment type="function">
    <text evidence="9">Part of the tripartite ATP-independent periplasmic (TRAP) transport system.</text>
</comment>
<keyword evidence="5 9" id="KW-0812">Transmembrane</keyword>
<reference evidence="11 12" key="1">
    <citation type="submission" date="2016-02" db="EMBL/GenBank/DDBJ databases">
        <title>Complete genome sequence of Halocynthiibacter arcticus PAMC 20958t from arctic marine sediment.</title>
        <authorList>
            <person name="Lee Y.M."/>
            <person name="Baek K."/>
            <person name="Lee H.K."/>
            <person name="Shin S.C."/>
        </authorList>
    </citation>
    <scope>NUCLEOTIDE SEQUENCE [LARGE SCALE GENOMIC DNA]</scope>
    <source>
        <strain evidence="11">PAMC 20958</strain>
    </source>
</reference>
<protein>
    <recommendedName>
        <fullName evidence="9">TRAP transporter small permease protein</fullName>
    </recommendedName>
</protein>
<dbReference type="Pfam" id="PF04290">
    <property type="entry name" value="DctQ"/>
    <property type="match status" value="1"/>
</dbReference>
<evidence type="ECO:0000256" key="4">
    <source>
        <dbReference type="ARBA" id="ARBA00022519"/>
    </source>
</evidence>
<feature type="transmembrane region" description="Helical" evidence="9">
    <location>
        <begin position="12"/>
        <end position="33"/>
    </location>
</feature>
<feature type="transmembrane region" description="Helical" evidence="9">
    <location>
        <begin position="48"/>
        <end position="66"/>
    </location>
</feature>
<evidence type="ECO:0000256" key="1">
    <source>
        <dbReference type="ARBA" id="ARBA00004429"/>
    </source>
</evidence>
<dbReference type="PANTHER" id="PTHR35011">
    <property type="entry name" value="2,3-DIKETO-L-GULONATE TRAP TRANSPORTER SMALL PERMEASE PROTEIN YIAM"/>
    <property type="match status" value="1"/>
</dbReference>
<evidence type="ECO:0000256" key="2">
    <source>
        <dbReference type="ARBA" id="ARBA00022448"/>
    </source>
</evidence>
<dbReference type="OrthoDB" id="4964541at2"/>
<dbReference type="STRING" id="1579316.RC74_13170"/>
<dbReference type="RefSeq" id="WP_052275055.1">
    <property type="nucleotide sequence ID" value="NZ_CP014327.1"/>
</dbReference>
<dbReference type="EMBL" id="CP014327">
    <property type="protein sequence ID" value="AML52098.1"/>
    <property type="molecule type" value="Genomic_DNA"/>
</dbReference>
<evidence type="ECO:0000256" key="9">
    <source>
        <dbReference type="RuleBase" id="RU369079"/>
    </source>
</evidence>
<comment type="similarity">
    <text evidence="8 9">Belongs to the TRAP transporter small permease family.</text>
</comment>
<proteinExistence type="inferred from homology"/>
<dbReference type="Proteomes" id="UP000070371">
    <property type="component" value="Chromosome"/>
</dbReference>
<evidence type="ECO:0000256" key="5">
    <source>
        <dbReference type="ARBA" id="ARBA00022692"/>
    </source>
</evidence>
<dbReference type="InterPro" id="IPR007387">
    <property type="entry name" value="TRAP_DctQ"/>
</dbReference>
<evidence type="ECO:0000259" key="10">
    <source>
        <dbReference type="Pfam" id="PF04290"/>
    </source>
</evidence>
<dbReference type="GO" id="GO:0015740">
    <property type="term" value="P:C4-dicarboxylate transport"/>
    <property type="evidence" value="ECO:0007669"/>
    <property type="project" value="TreeGrafter"/>
</dbReference>
<name>A0A126V196_9RHOB</name>
<keyword evidence="2 9" id="KW-0813">Transport</keyword>
<evidence type="ECO:0000256" key="7">
    <source>
        <dbReference type="ARBA" id="ARBA00023136"/>
    </source>
</evidence>
<keyword evidence="7 9" id="KW-0472">Membrane</keyword>
<evidence type="ECO:0000256" key="3">
    <source>
        <dbReference type="ARBA" id="ARBA00022475"/>
    </source>
</evidence>
<keyword evidence="6 9" id="KW-1133">Transmembrane helix</keyword>
<dbReference type="GO" id="GO:0005886">
    <property type="term" value="C:plasma membrane"/>
    <property type="evidence" value="ECO:0007669"/>
    <property type="project" value="UniProtKB-SubCell"/>
</dbReference>
<comment type="subcellular location">
    <subcellularLocation>
        <location evidence="1 9">Cell inner membrane</location>
        <topology evidence="1 9">Multi-pass membrane protein</topology>
    </subcellularLocation>
</comment>
<organism evidence="11 12">
    <name type="scientific">Falsihalocynthiibacter arcticus</name>
    <dbReference type="NCBI Taxonomy" id="1579316"/>
    <lineage>
        <taxon>Bacteria</taxon>
        <taxon>Pseudomonadati</taxon>
        <taxon>Pseudomonadota</taxon>
        <taxon>Alphaproteobacteria</taxon>
        <taxon>Rhodobacterales</taxon>
        <taxon>Roseobacteraceae</taxon>
        <taxon>Falsihalocynthiibacter</taxon>
    </lineage>
</organism>
<evidence type="ECO:0000256" key="8">
    <source>
        <dbReference type="ARBA" id="ARBA00038436"/>
    </source>
</evidence>
<feature type="domain" description="Tripartite ATP-independent periplasmic transporters DctQ component" evidence="10">
    <location>
        <begin position="24"/>
        <end position="151"/>
    </location>
</feature>
<comment type="subunit">
    <text evidence="9">The complex comprises the extracytoplasmic solute receptor protein and the two transmembrane proteins.</text>
</comment>
<keyword evidence="4 9" id="KW-0997">Cell inner membrane</keyword>
<evidence type="ECO:0000313" key="11">
    <source>
        <dbReference type="EMBL" id="AML52098.1"/>
    </source>
</evidence>
<keyword evidence="12" id="KW-1185">Reference proteome</keyword>
<evidence type="ECO:0000256" key="6">
    <source>
        <dbReference type="ARBA" id="ARBA00022989"/>
    </source>
</evidence>
<accession>A0A126V196</accession>
<dbReference type="KEGG" id="hat:RC74_13170"/>
<feature type="transmembrane region" description="Helical" evidence="9">
    <location>
        <begin position="130"/>
        <end position="152"/>
    </location>
</feature>
<dbReference type="GO" id="GO:0022857">
    <property type="term" value="F:transmembrane transporter activity"/>
    <property type="evidence" value="ECO:0007669"/>
    <property type="project" value="UniProtKB-UniRule"/>
</dbReference>
<sequence>MYWKAVDHIARAVVGISSVALVLLVVFTGWQVWGRYVLNDTPTWTEKAALLLVLIVCLPMAAVGLRENFHLGIDYLTDYLGPKARRILKTANTVVLGFFGVAMMVESWPLVVGTWGRDIPLLGLPQGLQYAPLILTGGLIVLFMVERVWFLWMGDEMDPPLDVSRLGDI</sequence>
<gene>
    <name evidence="11" type="ORF">RC74_13170</name>
</gene>
<dbReference type="PANTHER" id="PTHR35011:SF11">
    <property type="entry name" value="TRAP TRANSPORTER SMALL PERMEASE PROTEIN"/>
    <property type="match status" value="1"/>
</dbReference>
<dbReference type="InterPro" id="IPR055348">
    <property type="entry name" value="DctQ"/>
</dbReference>
<evidence type="ECO:0000313" key="12">
    <source>
        <dbReference type="Proteomes" id="UP000070371"/>
    </source>
</evidence>
<keyword evidence="3" id="KW-1003">Cell membrane</keyword>